<keyword evidence="4 8" id="KW-0812">Transmembrane</keyword>
<feature type="region of interest" description="Disordered" evidence="10">
    <location>
        <begin position="33"/>
        <end position="103"/>
    </location>
</feature>
<dbReference type="InterPro" id="IPR007449">
    <property type="entry name" value="ZipA_FtsZ-bd_C"/>
</dbReference>
<keyword evidence="7 8" id="KW-0131">Cell cycle</keyword>
<dbReference type="GO" id="GO:0032153">
    <property type="term" value="C:cell division site"/>
    <property type="evidence" value="ECO:0007669"/>
    <property type="project" value="UniProtKB-UniRule"/>
</dbReference>
<dbReference type="InterPro" id="IPR036765">
    <property type="entry name" value="ZipA_FtsZ-bd_C_sf"/>
</dbReference>
<comment type="subcellular location">
    <subcellularLocation>
        <location evidence="8">Cell inner membrane</location>
        <topology evidence="8">Single-pass type I membrane protein</topology>
    </subcellularLocation>
    <text evidence="8">Localizes to the Z ring in an FtsZ-dependent manner.</text>
</comment>
<organism evidence="12 13">
    <name type="scientific">Thiobaca trueperi</name>
    <dbReference type="NCBI Taxonomy" id="127458"/>
    <lineage>
        <taxon>Bacteria</taxon>
        <taxon>Pseudomonadati</taxon>
        <taxon>Pseudomonadota</taxon>
        <taxon>Gammaproteobacteria</taxon>
        <taxon>Chromatiales</taxon>
        <taxon>Chromatiaceae</taxon>
        <taxon>Thiobaca</taxon>
    </lineage>
</organism>
<dbReference type="Proteomes" id="UP000295717">
    <property type="component" value="Unassembled WGS sequence"/>
</dbReference>
<dbReference type="PANTHER" id="PTHR38685:SF1">
    <property type="entry name" value="CELL DIVISION PROTEIN ZIPA"/>
    <property type="match status" value="1"/>
</dbReference>
<dbReference type="EMBL" id="SMAO01000004">
    <property type="protein sequence ID" value="TCT21304.1"/>
    <property type="molecule type" value="Genomic_DNA"/>
</dbReference>
<evidence type="ECO:0000313" key="13">
    <source>
        <dbReference type="Proteomes" id="UP000295717"/>
    </source>
</evidence>
<comment type="subunit">
    <text evidence="8">Interacts with FtsZ via their C-terminal domains.</text>
</comment>
<evidence type="ECO:0000256" key="7">
    <source>
        <dbReference type="ARBA" id="ARBA00023306"/>
    </source>
</evidence>
<name>A0A4R3MY42_9GAMM</name>
<dbReference type="SUPFAM" id="SSF64383">
    <property type="entry name" value="Cell-division protein ZipA, C-terminal domain"/>
    <property type="match status" value="1"/>
</dbReference>
<dbReference type="RefSeq" id="WP_132976908.1">
    <property type="nucleotide sequence ID" value="NZ_SMAO01000004.1"/>
</dbReference>
<evidence type="ECO:0000256" key="8">
    <source>
        <dbReference type="HAMAP-Rule" id="MF_00509"/>
    </source>
</evidence>
<dbReference type="HAMAP" id="MF_00509">
    <property type="entry name" value="ZipA"/>
    <property type="match status" value="1"/>
</dbReference>
<evidence type="ECO:0000256" key="10">
    <source>
        <dbReference type="SAM" id="MobiDB-lite"/>
    </source>
</evidence>
<comment type="similarity">
    <text evidence="8 9">Belongs to the ZipA family.</text>
</comment>
<keyword evidence="5 8" id="KW-1133">Transmembrane helix</keyword>
<dbReference type="InterPro" id="IPR011919">
    <property type="entry name" value="Cell_div_ZipA"/>
</dbReference>
<feature type="transmembrane region" description="Helical" evidence="8">
    <location>
        <begin position="6"/>
        <end position="24"/>
    </location>
</feature>
<dbReference type="GO" id="GO:0000917">
    <property type="term" value="P:division septum assembly"/>
    <property type="evidence" value="ECO:0007669"/>
    <property type="project" value="TreeGrafter"/>
</dbReference>
<evidence type="ECO:0000313" key="12">
    <source>
        <dbReference type="EMBL" id="TCT21304.1"/>
    </source>
</evidence>
<dbReference type="OrthoDB" id="7054914at2"/>
<reference evidence="12 13" key="1">
    <citation type="submission" date="2019-03" db="EMBL/GenBank/DDBJ databases">
        <title>Genomic Encyclopedia of Type Strains, Phase IV (KMG-IV): sequencing the most valuable type-strain genomes for metagenomic binning, comparative biology and taxonomic classification.</title>
        <authorList>
            <person name="Goeker M."/>
        </authorList>
    </citation>
    <scope>NUCLEOTIDE SEQUENCE [LARGE SCALE GENOMIC DNA]</scope>
    <source>
        <strain evidence="12 13">DSM 13587</strain>
    </source>
</reference>
<evidence type="ECO:0000256" key="5">
    <source>
        <dbReference type="ARBA" id="ARBA00022989"/>
    </source>
</evidence>
<keyword evidence="13" id="KW-1185">Reference proteome</keyword>
<sequence length="248" mass="27550">MDANTIRLILIVVGALLILLLYLWERHREKAEEAGADEFDEEAGFADDDEEDSPYGVRTDKREPRLGALTDADESPKAAKPSVAESKEDAPPPRPRSAAPAEAPLEPLLIQVSVSARRAHFKGAELLDVAETCGLHPGDMDIFHCLDEFEDETRIYFSMANMVKPGTFPFDDMDDFTTPGLMLFAQLEGDPEDMTILEEMIAAARKLAVALNGDVLDDARRPLTVNHEEAMRKAVLANERRWAQAYPQ</sequence>
<dbReference type="AlphaFoldDB" id="A0A4R3MY42"/>
<keyword evidence="6 8" id="KW-0472">Membrane</keyword>
<dbReference type="SMART" id="SM00771">
    <property type="entry name" value="ZipA_C"/>
    <property type="match status" value="1"/>
</dbReference>
<evidence type="ECO:0000256" key="6">
    <source>
        <dbReference type="ARBA" id="ARBA00023136"/>
    </source>
</evidence>
<protein>
    <recommendedName>
        <fullName evidence="8 9">Cell division protein ZipA</fullName>
    </recommendedName>
</protein>
<evidence type="ECO:0000256" key="2">
    <source>
        <dbReference type="ARBA" id="ARBA00022519"/>
    </source>
</evidence>
<keyword evidence="1 8" id="KW-1003">Cell membrane</keyword>
<evidence type="ECO:0000256" key="1">
    <source>
        <dbReference type="ARBA" id="ARBA00022475"/>
    </source>
</evidence>
<dbReference type="Gene3D" id="3.30.1400.10">
    <property type="entry name" value="ZipA, C-terminal FtsZ-binding domain"/>
    <property type="match status" value="1"/>
</dbReference>
<evidence type="ECO:0000259" key="11">
    <source>
        <dbReference type="SMART" id="SM00771"/>
    </source>
</evidence>
<evidence type="ECO:0000256" key="4">
    <source>
        <dbReference type="ARBA" id="ARBA00022692"/>
    </source>
</evidence>
<gene>
    <name evidence="8" type="primary">zipA</name>
    <name evidence="12" type="ORF">EDC35_104159</name>
</gene>
<evidence type="ECO:0000256" key="3">
    <source>
        <dbReference type="ARBA" id="ARBA00022618"/>
    </source>
</evidence>
<comment type="caution">
    <text evidence="12">The sequence shown here is derived from an EMBL/GenBank/DDBJ whole genome shotgun (WGS) entry which is preliminary data.</text>
</comment>
<feature type="compositionally biased region" description="Acidic residues" evidence="10">
    <location>
        <begin position="34"/>
        <end position="53"/>
    </location>
</feature>
<dbReference type="PANTHER" id="PTHR38685">
    <property type="entry name" value="CELL DIVISION PROTEIN ZIPA"/>
    <property type="match status" value="1"/>
</dbReference>
<keyword evidence="3 8" id="KW-0132">Cell division</keyword>
<evidence type="ECO:0000256" key="9">
    <source>
        <dbReference type="RuleBase" id="RU003612"/>
    </source>
</evidence>
<dbReference type="GO" id="GO:0043093">
    <property type="term" value="P:FtsZ-dependent cytokinesis"/>
    <property type="evidence" value="ECO:0007669"/>
    <property type="project" value="UniProtKB-UniRule"/>
</dbReference>
<accession>A0A4R3MY42</accession>
<dbReference type="GO" id="GO:0005886">
    <property type="term" value="C:plasma membrane"/>
    <property type="evidence" value="ECO:0007669"/>
    <property type="project" value="UniProtKB-SubCell"/>
</dbReference>
<feature type="domain" description="ZipA C-terminal FtsZ-binding" evidence="11">
    <location>
        <begin position="106"/>
        <end position="235"/>
    </location>
</feature>
<keyword evidence="2 8" id="KW-0997">Cell inner membrane</keyword>
<dbReference type="Pfam" id="PF04354">
    <property type="entry name" value="ZipA_C"/>
    <property type="match status" value="1"/>
</dbReference>
<proteinExistence type="inferred from homology"/>
<comment type="function">
    <text evidence="8 9">Essential cell division protein that stabilizes the FtsZ protofilaments by cross-linking them and that serves as a cytoplasmic membrane anchor for the Z ring. Also required for the recruitment to the septal ring of downstream cell division proteins.</text>
</comment>